<name>A0A090MHG9_9HYPO</name>
<reference evidence="2" key="1">
    <citation type="submission" date="2013-05" db="EMBL/GenBank/DDBJ databases">
        <title>Draft genome sequences of six wheat associated Fusarium spp. isolates.</title>
        <authorList>
            <person name="Moolhuijzen P.M."/>
            <person name="Manners J.M."/>
            <person name="Wilcox S."/>
            <person name="Bellgard M.I."/>
            <person name="Gardiner D.M."/>
        </authorList>
    </citation>
    <scope>NUCLEOTIDE SEQUENCE</scope>
    <source>
        <strain evidence="2">CS3069</strain>
    </source>
</reference>
<dbReference type="EMBL" id="CBMI010001079">
    <property type="protein sequence ID" value="CEG04397.1"/>
    <property type="molecule type" value="Genomic_DNA"/>
</dbReference>
<evidence type="ECO:0000256" key="1">
    <source>
        <dbReference type="SAM" id="MobiDB-lite"/>
    </source>
</evidence>
<feature type="compositionally biased region" description="Basic and acidic residues" evidence="1">
    <location>
        <begin position="117"/>
        <end position="149"/>
    </location>
</feature>
<feature type="region of interest" description="Disordered" evidence="1">
    <location>
        <begin position="90"/>
        <end position="149"/>
    </location>
</feature>
<dbReference type="EMBL" id="HG318239">
    <property type="protein sequence ID" value="CEG05750.1"/>
    <property type="molecule type" value="Genomic_DNA"/>
</dbReference>
<dbReference type="AlphaFoldDB" id="A0A090MHG9"/>
<evidence type="ECO:0000313" key="2">
    <source>
        <dbReference type="EMBL" id="CEG04397.1"/>
    </source>
</evidence>
<sequence length="149" mass="16251">MVSEECRGCLTQLFDCLGLRKKKTENDIELNTIRGNDIPIIPPTRNQTIVPESSAGTKTRKLSIALPSKKTKEERATDLVNAWFENINNAAQSSGNSGEASTKEPSTKDTNNQPEEASTKDAKDHTEEAPGKDHTEEAPAKDTSDHSSI</sequence>
<organism evidence="2">
    <name type="scientific">Fusarium clavum</name>
    <dbReference type="NCBI Taxonomy" id="2594811"/>
    <lineage>
        <taxon>Eukaryota</taxon>
        <taxon>Fungi</taxon>
        <taxon>Dikarya</taxon>
        <taxon>Ascomycota</taxon>
        <taxon>Pezizomycotina</taxon>
        <taxon>Sordariomycetes</taxon>
        <taxon>Hypocreomycetidae</taxon>
        <taxon>Hypocreales</taxon>
        <taxon>Nectriaceae</taxon>
        <taxon>Fusarium</taxon>
        <taxon>Fusarium incarnatum-equiseti species complex</taxon>
    </lineage>
</organism>
<gene>
    <name evidence="2" type="ORF">BN850_0048960</name>
</gene>
<accession>A0A090MHG9</accession>
<protein>
    <submittedName>
        <fullName evidence="2">WGS project CBMI000000000 data, contig CS3069_c001081</fullName>
    </submittedName>
</protein>
<feature type="compositionally biased region" description="Polar residues" evidence="1">
    <location>
        <begin position="90"/>
        <end position="100"/>
    </location>
</feature>
<proteinExistence type="predicted"/>